<protein>
    <submittedName>
        <fullName evidence="4">18 kDa heat shock protein</fullName>
    </submittedName>
</protein>
<name>A0A2Z3L921_9BACT</name>
<dbReference type="OrthoDB" id="9814487at2"/>
<evidence type="ECO:0000313" key="4">
    <source>
        <dbReference type="EMBL" id="AWN82053.1"/>
    </source>
</evidence>
<reference evidence="4 5" key="1">
    <citation type="submission" date="2018-05" db="EMBL/GenBank/DDBJ databases">
        <title>Candidatus Cardinium hertigii Genome Assembly.</title>
        <authorList>
            <person name="Showmaker K.C."/>
            <person name="Walden K.O."/>
            <person name="Fields C.J."/>
            <person name="Lambert K.N."/>
            <person name="Hudson M.E."/>
        </authorList>
    </citation>
    <scope>NUCLEOTIDE SEQUENCE [LARGE SCALE GENOMIC DNA]</scope>
    <source>
        <strain evidence="5">cHgTN10</strain>
    </source>
</reference>
<comment type="similarity">
    <text evidence="1 2">Belongs to the small heat shock protein (HSP20) family.</text>
</comment>
<dbReference type="InterPro" id="IPR002068">
    <property type="entry name" value="A-crystallin/Hsp20_dom"/>
</dbReference>
<evidence type="ECO:0000256" key="1">
    <source>
        <dbReference type="PROSITE-ProRule" id="PRU00285"/>
    </source>
</evidence>
<keyword evidence="4" id="KW-0346">Stress response</keyword>
<organism evidence="4 5">
    <name type="scientific">Candidatus Cardinium hertigii</name>
    <dbReference type="NCBI Taxonomy" id="247481"/>
    <lineage>
        <taxon>Bacteria</taxon>
        <taxon>Pseudomonadati</taxon>
        <taxon>Bacteroidota</taxon>
        <taxon>Cytophagia</taxon>
        <taxon>Cytophagales</taxon>
        <taxon>Amoebophilaceae</taxon>
        <taxon>Candidatus Cardinium</taxon>
    </lineage>
</organism>
<dbReference type="KEGG" id="cher:DK880_00744"/>
<dbReference type="SUPFAM" id="SSF49764">
    <property type="entry name" value="HSP20-like chaperones"/>
    <property type="match status" value="1"/>
</dbReference>
<dbReference type="PANTHER" id="PTHR11527">
    <property type="entry name" value="HEAT-SHOCK PROTEIN 20 FAMILY MEMBER"/>
    <property type="match status" value="1"/>
</dbReference>
<dbReference type="RefSeq" id="WP_109997452.1">
    <property type="nucleotide sequence ID" value="NZ_CP029619.1"/>
</dbReference>
<evidence type="ECO:0000313" key="5">
    <source>
        <dbReference type="Proteomes" id="UP000245872"/>
    </source>
</evidence>
<dbReference type="Proteomes" id="UP000245872">
    <property type="component" value="Chromosome"/>
</dbReference>
<accession>A0A2Z3L921</accession>
<evidence type="ECO:0000256" key="2">
    <source>
        <dbReference type="RuleBase" id="RU003616"/>
    </source>
</evidence>
<dbReference type="Pfam" id="PF00011">
    <property type="entry name" value="HSP20"/>
    <property type="match status" value="1"/>
</dbReference>
<evidence type="ECO:0000259" key="3">
    <source>
        <dbReference type="PROSITE" id="PS01031"/>
    </source>
</evidence>
<dbReference type="AlphaFoldDB" id="A0A2Z3L921"/>
<keyword evidence="5" id="KW-1185">Reference proteome</keyword>
<dbReference type="PROSITE" id="PS01031">
    <property type="entry name" value="SHSP"/>
    <property type="match status" value="1"/>
</dbReference>
<gene>
    <name evidence="4" type="ORF">DK880_00744</name>
</gene>
<feature type="domain" description="SHSP" evidence="3">
    <location>
        <begin position="45"/>
        <end position="155"/>
    </location>
</feature>
<proteinExistence type="inferred from homology"/>
<dbReference type="Gene3D" id="2.60.40.790">
    <property type="match status" value="1"/>
</dbReference>
<dbReference type="InterPro" id="IPR031107">
    <property type="entry name" value="Small_HSP"/>
</dbReference>
<dbReference type="EMBL" id="CP029619">
    <property type="protein sequence ID" value="AWN82053.1"/>
    <property type="molecule type" value="Genomic_DNA"/>
</dbReference>
<dbReference type="InterPro" id="IPR008978">
    <property type="entry name" value="HSP20-like_chaperone"/>
</dbReference>
<sequence>MTFHLPFVKHKSDGSNLVRRDYFHNLFNELFNNDFYTFPTSFAAGNEKSILPRTDISETDAAYCIEVELPGMQANDIELKIDNNILTIRGKKEETTEDKDKNYYMRERYYGIFQRSITLPSNISEEHIDAQFDNGILCIRIPKREAGKTKKIEIK</sequence>
<dbReference type="CDD" id="cd06464">
    <property type="entry name" value="ACD_sHsps-like"/>
    <property type="match status" value="1"/>
</dbReference>